<sequence length="436" mass="51636">MDLSGYDLNGLHLLHKSISELSASTESEMHIEEDLHSANFKELSEKLFYYSALLEMVIIEIRKRQKDKLLFSVEDMFRMVGQFDKYVIIYFYHTSDSYINYGEEVHGHIIYGRKSRSYLTETIVDDNHTRSDGKILLDTINIDEEKIKKLKTDGFLASEIYKIETFNHDPEEVAYKKQGLKTIPNTIEIPFESAGFDLARVENHIISMKISDGYKILAHEMLRYYVNELIIGNNVPEELLNKYVIEDNGVFKEQALVQMNSYALHHDVLDEIQKSYFNIILGIRAERRIELLKKDLGITNDVFEKFKINHPSEYRNTRMMLMSFREETLTNTWPQYPIYWDEERFIHIYGRHYVDYFINFSTYNGTHFQYTYKDIRRLICLVLDSLREDIESSLSNGKRYDKYGDQGYYFNGDYYTLRIDETGRLMTFFPMGKPKA</sequence>
<name>A0A4R0N0R4_9SPHI</name>
<accession>A0A4R0N0R4</accession>
<gene>
    <name evidence="1" type="ORF">EZ428_09295</name>
</gene>
<evidence type="ECO:0000313" key="2">
    <source>
        <dbReference type="Proteomes" id="UP000292884"/>
    </source>
</evidence>
<comment type="caution">
    <text evidence="1">The sequence shown here is derived from an EMBL/GenBank/DDBJ whole genome shotgun (WGS) entry which is preliminary data.</text>
</comment>
<dbReference type="AlphaFoldDB" id="A0A4R0N0R4"/>
<keyword evidence="2" id="KW-1185">Reference proteome</keyword>
<dbReference type="OrthoDB" id="1394820at2"/>
<dbReference type="RefSeq" id="WP_131552872.1">
    <property type="nucleotide sequence ID" value="NZ_SJSK01000002.1"/>
</dbReference>
<evidence type="ECO:0000313" key="1">
    <source>
        <dbReference type="EMBL" id="TCC91932.1"/>
    </source>
</evidence>
<protein>
    <submittedName>
        <fullName evidence="1">Uncharacterized protein</fullName>
    </submittedName>
</protein>
<dbReference type="EMBL" id="SJSK01000002">
    <property type="protein sequence ID" value="TCC91932.1"/>
    <property type="molecule type" value="Genomic_DNA"/>
</dbReference>
<proteinExistence type="predicted"/>
<dbReference type="Proteomes" id="UP000292884">
    <property type="component" value="Unassembled WGS sequence"/>
</dbReference>
<reference evidence="1 2" key="1">
    <citation type="submission" date="2019-02" db="EMBL/GenBank/DDBJ databases">
        <title>Pedobacter sp. RP-1-13 sp. nov., isolated from Arctic soil.</title>
        <authorList>
            <person name="Dahal R.H."/>
        </authorList>
    </citation>
    <scope>NUCLEOTIDE SEQUENCE [LARGE SCALE GENOMIC DNA]</scope>
    <source>
        <strain evidence="1 2">RP-1-13</strain>
    </source>
</reference>
<organism evidence="1 2">
    <name type="scientific">Pedobacter frigiditerrae</name>
    <dbReference type="NCBI Taxonomy" id="2530452"/>
    <lineage>
        <taxon>Bacteria</taxon>
        <taxon>Pseudomonadati</taxon>
        <taxon>Bacteroidota</taxon>
        <taxon>Sphingobacteriia</taxon>
        <taxon>Sphingobacteriales</taxon>
        <taxon>Sphingobacteriaceae</taxon>
        <taxon>Pedobacter</taxon>
    </lineage>
</organism>